<keyword evidence="5" id="KW-0862">Zinc</keyword>
<reference evidence="10" key="2">
    <citation type="submission" date="2022-01" db="EMBL/GenBank/DDBJ databases">
        <authorList>
            <person name="Yamashiro T."/>
            <person name="Shiraishi A."/>
            <person name="Satake H."/>
            <person name="Nakayama K."/>
        </authorList>
    </citation>
    <scope>NUCLEOTIDE SEQUENCE</scope>
</reference>
<dbReference type="Gene3D" id="3.20.20.210">
    <property type="match status" value="1"/>
</dbReference>
<dbReference type="InterPro" id="IPR002629">
    <property type="entry name" value="Met_Synth_C/arc"/>
</dbReference>
<dbReference type="EMBL" id="BQNB010020654">
    <property type="protein sequence ID" value="GJT98219.1"/>
    <property type="molecule type" value="Genomic_DNA"/>
</dbReference>
<evidence type="ECO:0000256" key="5">
    <source>
        <dbReference type="ARBA" id="ARBA00022833"/>
    </source>
</evidence>
<evidence type="ECO:0000313" key="10">
    <source>
        <dbReference type="EMBL" id="GJT98219.1"/>
    </source>
</evidence>
<dbReference type="GO" id="GO:0032259">
    <property type="term" value="P:methylation"/>
    <property type="evidence" value="ECO:0007669"/>
    <property type="project" value="UniProtKB-KW"/>
</dbReference>
<keyword evidence="11" id="KW-1185">Reference proteome</keyword>
<reference evidence="10" key="1">
    <citation type="journal article" date="2022" name="Int. J. Mol. Sci.">
        <title>Draft Genome of Tanacetum Coccineum: Genomic Comparison of Closely Related Tanacetum-Family Plants.</title>
        <authorList>
            <person name="Yamashiro T."/>
            <person name="Shiraishi A."/>
            <person name="Nakayama K."/>
            <person name="Satake H."/>
        </authorList>
    </citation>
    <scope>NUCLEOTIDE SEQUENCE</scope>
</reference>
<dbReference type="Pfam" id="PF02535">
    <property type="entry name" value="Zip"/>
    <property type="match status" value="1"/>
</dbReference>
<evidence type="ECO:0000256" key="1">
    <source>
        <dbReference type="ARBA" id="ARBA00001947"/>
    </source>
</evidence>
<evidence type="ECO:0000256" key="6">
    <source>
        <dbReference type="ARBA" id="ARBA00022989"/>
    </source>
</evidence>
<evidence type="ECO:0000256" key="4">
    <source>
        <dbReference type="ARBA" id="ARBA00022723"/>
    </source>
</evidence>
<evidence type="ECO:0000256" key="7">
    <source>
        <dbReference type="ARBA" id="ARBA00023136"/>
    </source>
</evidence>
<evidence type="ECO:0000256" key="3">
    <source>
        <dbReference type="ARBA" id="ARBA00022692"/>
    </source>
</evidence>
<dbReference type="SMART" id="SM00320">
    <property type="entry name" value="WD40"/>
    <property type="match status" value="1"/>
</dbReference>
<dbReference type="InterPro" id="IPR036322">
    <property type="entry name" value="WD40_repeat_dom_sf"/>
</dbReference>
<dbReference type="InterPro" id="IPR001680">
    <property type="entry name" value="WD40_rpt"/>
</dbReference>
<keyword evidence="10" id="KW-0808">Transferase</keyword>
<name>A0ABQ5IEX0_9ASTR</name>
<keyword evidence="7 8" id="KW-0472">Membrane</keyword>
<feature type="transmembrane region" description="Helical" evidence="8">
    <location>
        <begin position="160"/>
        <end position="181"/>
    </location>
</feature>
<dbReference type="SUPFAM" id="SSF51726">
    <property type="entry name" value="UROD/MetE-like"/>
    <property type="match status" value="1"/>
</dbReference>
<evidence type="ECO:0000256" key="8">
    <source>
        <dbReference type="SAM" id="Phobius"/>
    </source>
</evidence>
<dbReference type="GO" id="GO:0008168">
    <property type="term" value="F:methyltransferase activity"/>
    <property type="evidence" value="ECO:0007669"/>
    <property type="project" value="UniProtKB-KW"/>
</dbReference>
<dbReference type="InterPro" id="IPR003689">
    <property type="entry name" value="ZIP"/>
</dbReference>
<evidence type="ECO:0000313" key="11">
    <source>
        <dbReference type="Proteomes" id="UP001151760"/>
    </source>
</evidence>
<keyword evidence="4" id="KW-0479">Metal-binding</keyword>
<organism evidence="10 11">
    <name type="scientific">Tanacetum coccineum</name>
    <dbReference type="NCBI Taxonomy" id="301880"/>
    <lineage>
        <taxon>Eukaryota</taxon>
        <taxon>Viridiplantae</taxon>
        <taxon>Streptophyta</taxon>
        <taxon>Embryophyta</taxon>
        <taxon>Tracheophyta</taxon>
        <taxon>Spermatophyta</taxon>
        <taxon>Magnoliopsida</taxon>
        <taxon>eudicotyledons</taxon>
        <taxon>Gunneridae</taxon>
        <taxon>Pentapetalae</taxon>
        <taxon>asterids</taxon>
        <taxon>campanulids</taxon>
        <taxon>Asterales</taxon>
        <taxon>Asteraceae</taxon>
        <taxon>Asteroideae</taxon>
        <taxon>Anthemideae</taxon>
        <taxon>Anthemidinae</taxon>
        <taxon>Tanacetum</taxon>
    </lineage>
</organism>
<keyword evidence="10" id="KW-0489">Methyltransferase</keyword>
<protein>
    <submittedName>
        <fullName evidence="10">5-methyltetrahydropteroyltriglutamate--homocysteine methyltransferase</fullName>
    </submittedName>
</protein>
<gene>
    <name evidence="10" type="ORF">Tco_1093737</name>
</gene>
<keyword evidence="6 8" id="KW-1133">Transmembrane helix</keyword>
<keyword evidence="3 8" id="KW-0812">Transmembrane</keyword>
<dbReference type="Pfam" id="PF01717">
    <property type="entry name" value="Meth_synt_2"/>
    <property type="match status" value="1"/>
</dbReference>
<comment type="subcellular location">
    <subcellularLocation>
        <location evidence="2">Membrane</location>
        <topology evidence="2">Multi-pass membrane protein</topology>
    </subcellularLocation>
</comment>
<sequence>MSLGKNALGKGAFVVVNLYQLDIYISMMQRADEIRTRYHISPVSAAYSYKMALQIGGFNLPGAGVREPIKVPTKVLLSMHEESSKRRKVDEDVQDGVVAAYLHDRDATTREKVLSNTIKQNRKEKAVKWNLPLPKVRTVAGENEMCRVVRTGKRKRVGDWLYVLQQGIVVLSVVIGLSMGASDNMCTLRSLVAALCFHQFFEGMGLGGCILQATALRGSDWTPNKRNVIFLFSPPPPLVISLKPLSSGECVVCTRLITIKEEIYKVVQLKKNLTSMFLSMEPKRNDMVEYFGEQLSGFAFTTNGWVQSYRSRCVKPLIIYGDLSRPKAMTVFGTSMDQEMTKRPMKGTLTAQSPSSTAPSSVMTSPEYQWNYNCVNRSQQVFNYHISISFNAVFYGALGLALFRWIQFENALLCIKKPDRPLTSFEADNGNIILEEEFRGHSSYVNDAILIIDGLRLITASSDCTVKVYFAPAEDKLVAAAGATLAHHQAALRFKGSNAKPNFPERVQGRCELRYKVIRVGCAACQKFTAQQMKTINDRFAAVTAAAGSIMCFPTPSLDWVLFGIEAKYLKVSMRNGLEIGLSVGGKLFRLSMLFIRNSMKQYHELLVDICEVVVLGPFKPLKNAIGVIGTRYSKEAPRKSAKVAKSGVREPIASSRGMDEHNACQLVALKLLIYALDVAR</sequence>
<dbReference type="Proteomes" id="UP001151760">
    <property type="component" value="Unassembled WGS sequence"/>
</dbReference>
<proteinExistence type="predicted"/>
<comment type="cofactor">
    <cofactor evidence="1">
        <name>Zn(2+)</name>
        <dbReference type="ChEBI" id="CHEBI:29105"/>
    </cofactor>
</comment>
<feature type="transmembrane region" description="Helical" evidence="8">
    <location>
        <begin position="382"/>
        <end position="403"/>
    </location>
</feature>
<dbReference type="InterPro" id="IPR038071">
    <property type="entry name" value="UROD/MetE-like_sf"/>
</dbReference>
<evidence type="ECO:0000259" key="9">
    <source>
        <dbReference type="Pfam" id="PF01717"/>
    </source>
</evidence>
<comment type="caution">
    <text evidence="10">The sequence shown here is derived from an EMBL/GenBank/DDBJ whole genome shotgun (WGS) entry which is preliminary data.</text>
</comment>
<dbReference type="SUPFAM" id="SSF50978">
    <property type="entry name" value="WD40 repeat-like"/>
    <property type="match status" value="1"/>
</dbReference>
<accession>A0ABQ5IEX0</accession>
<dbReference type="PANTHER" id="PTHR30519">
    <property type="entry name" value="5-METHYLTETRAHYDROPTEROYLTRIGLUTAMATE--HOMOCYSTEINE METHYLTRANSFERASE"/>
    <property type="match status" value="1"/>
</dbReference>
<evidence type="ECO:0000256" key="2">
    <source>
        <dbReference type="ARBA" id="ARBA00004141"/>
    </source>
</evidence>
<feature type="domain" description="Cobalamin-independent methionine synthase MetE C-terminal/archaeal" evidence="9">
    <location>
        <begin position="258"/>
        <end position="352"/>
    </location>
</feature>